<evidence type="ECO:0000313" key="12">
    <source>
        <dbReference type="Proteomes" id="UP000035642"/>
    </source>
</evidence>
<dbReference type="Gene3D" id="4.10.400.10">
    <property type="entry name" value="Low-density Lipoprotein Receptor"/>
    <property type="match status" value="3"/>
</dbReference>
<evidence type="ECO:0000313" key="13">
    <source>
        <dbReference type="WBParaSite" id="ACAC_0000245701-mRNA-1"/>
    </source>
</evidence>
<evidence type="ECO:0000259" key="11">
    <source>
        <dbReference type="Pfam" id="PF07679"/>
    </source>
</evidence>
<dbReference type="FunFam" id="4.10.400.10:FF:000034">
    <property type="entry name" value="Low-density lipoprotein receptor-related protein 2"/>
    <property type="match status" value="1"/>
</dbReference>
<keyword evidence="5" id="KW-0677">Repeat</keyword>
<comment type="caution">
    <text evidence="10">Lacks conserved residue(s) required for the propagation of feature annotation.</text>
</comment>
<keyword evidence="12" id="KW-1185">Reference proteome</keyword>
<keyword evidence="8 10" id="KW-1015">Disulfide bond</keyword>
<proteinExistence type="predicted"/>
<dbReference type="Pfam" id="PF00057">
    <property type="entry name" value="Ldl_recept_a"/>
    <property type="match status" value="2"/>
</dbReference>
<reference evidence="13" key="2">
    <citation type="submission" date="2017-02" db="UniProtKB">
        <authorList>
            <consortium name="WormBaseParasite"/>
        </authorList>
    </citation>
    <scope>IDENTIFICATION</scope>
</reference>
<dbReference type="InterPro" id="IPR023415">
    <property type="entry name" value="LDLR_class-A_CS"/>
</dbReference>
<dbReference type="CDD" id="cd00112">
    <property type="entry name" value="LDLa"/>
    <property type="match status" value="3"/>
</dbReference>
<dbReference type="InterPro" id="IPR013098">
    <property type="entry name" value="Ig_I-set"/>
</dbReference>
<dbReference type="Gene3D" id="2.60.40.10">
    <property type="entry name" value="Immunoglobulins"/>
    <property type="match status" value="1"/>
</dbReference>
<feature type="disulfide bond" evidence="10">
    <location>
        <begin position="155"/>
        <end position="173"/>
    </location>
</feature>
<dbReference type="GO" id="GO:0016192">
    <property type="term" value="P:vesicle-mediated transport"/>
    <property type="evidence" value="ECO:0007669"/>
    <property type="project" value="UniProtKB-ARBA"/>
</dbReference>
<evidence type="ECO:0000256" key="1">
    <source>
        <dbReference type="ARBA" id="ARBA00004167"/>
    </source>
</evidence>
<dbReference type="SUPFAM" id="SSF48726">
    <property type="entry name" value="Immunoglobulin"/>
    <property type="match status" value="1"/>
</dbReference>
<dbReference type="PANTHER" id="PTHR24270:SF61">
    <property type="entry name" value="EGF-LIKE DOMAIN-CONTAINING PROTEIN"/>
    <property type="match status" value="1"/>
</dbReference>
<comment type="subcellular location">
    <subcellularLocation>
        <location evidence="2">Endomembrane system</location>
    </subcellularLocation>
    <subcellularLocation>
        <location evidence="1">Membrane</location>
        <topology evidence="1">Single-pass membrane protein</topology>
    </subcellularLocation>
</comment>
<dbReference type="Proteomes" id="UP000035642">
    <property type="component" value="Unassembled WGS sequence"/>
</dbReference>
<dbReference type="GO" id="GO:0005886">
    <property type="term" value="C:plasma membrane"/>
    <property type="evidence" value="ECO:0007669"/>
    <property type="project" value="TreeGrafter"/>
</dbReference>
<dbReference type="PANTHER" id="PTHR24270">
    <property type="entry name" value="LOW-DENSITY LIPOPROTEIN RECEPTOR-RELATED"/>
    <property type="match status" value="1"/>
</dbReference>
<evidence type="ECO:0000256" key="7">
    <source>
        <dbReference type="ARBA" id="ARBA00023136"/>
    </source>
</evidence>
<dbReference type="InterPro" id="IPR013783">
    <property type="entry name" value="Ig-like_fold"/>
</dbReference>
<feature type="disulfide bond" evidence="10">
    <location>
        <begin position="148"/>
        <end position="160"/>
    </location>
</feature>
<evidence type="ECO:0000256" key="2">
    <source>
        <dbReference type="ARBA" id="ARBA00004308"/>
    </source>
</evidence>
<dbReference type="InterPro" id="IPR036055">
    <property type="entry name" value="LDL_receptor-like_sf"/>
</dbReference>
<feature type="disulfide bond" evidence="10">
    <location>
        <begin position="299"/>
        <end position="311"/>
    </location>
</feature>
<dbReference type="InterPro" id="IPR050685">
    <property type="entry name" value="LDLR"/>
</dbReference>
<evidence type="ECO:0000256" key="8">
    <source>
        <dbReference type="ARBA" id="ARBA00023157"/>
    </source>
</evidence>
<dbReference type="InterPro" id="IPR036179">
    <property type="entry name" value="Ig-like_dom_sf"/>
</dbReference>
<evidence type="ECO:0000256" key="9">
    <source>
        <dbReference type="ARBA" id="ARBA00023180"/>
    </source>
</evidence>
<keyword evidence="4" id="KW-0732">Signal</keyword>
<protein>
    <submittedName>
        <fullName evidence="13">I-set domain-containing protein</fullName>
    </submittedName>
</protein>
<accession>A0A0K0CXX2</accession>
<dbReference type="PROSITE" id="PS50068">
    <property type="entry name" value="LDLRA_2"/>
    <property type="match status" value="3"/>
</dbReference>
<dbReference type="STRING" id="6313.A0A0K0CXX2"/>
<keyword evidence="7" id="KW-0472">Membrane</keyword>
<dbReference type="SMART" id="SM00192">
    <property type="entry name" value="LDLa"/>
    <property type="match status" value="3"/>
</dbReference>
<dbReference type="SUPFAM" id="SSF57424">
    <property type="entry name" value="LDL receptor-like module"/>
    <property type="match status" value="3"/>
</dbReference>
<evidence type="ECO:0000256" key="5">
    <source>
        <dbReference type="ARBA" id="ARBA00022737"/>
    </source>
</evidence>
<keyword evidence="9" id="KW-0325">Glycoprotein</keyword>
<feature type="domain" description="Immunoglobulin I-set" evidence="11">
    <location>
        <begin position="198"/>
        <end position="279"/>
    </location>
</feature>
<evidence type="ECO:0000256" key="6">
    <source>
        <dbReference type="ARBA" id="ARBA00022989"/>
    </source>
</evidence>
<evidence type="ECO:0000256" key="10">
    <source>
        <dbReference type="PROSITE-ProRule" id="PRU00124"/>
    </source>
</evidence>
<feature type="disulfide bond" evidence="10">
    <location>
        <begin position="318"/>
        <end position="333"/>
    </location>
</feature>
<keyword evidence="3" id="KW-0812">Transmembrane</keyword>
<feature type="disulfide bond" evidence="10">
    <location>
        <begin position="306"/>
        <end position="324"/>
    </location>
</feature>
<dbReference type="GO" id="GO:0012505">
    <property type="term" value="C:endomembrane system"/>
    <property type="evidence" value="ECO:0007669"/>
    <property type="project" value="UniProtKB-SubCell"/>
</dbReference>
<dbReference type="PROSITE" id="PS01209">
    <property type="entry name" value="LDLRA_1"/>
    <property type="match status" value="1"/>
</dbReference>
<keyword evidence="6" id="KW-1133">Transmembrane helix</keyword>
<evidence type="ECO:0000256" key="3">
    <source>
        <dbReference type="ARBA" id="ARBA00022692"/>
    </source>
</evidence>
<dbReference type="WBParaSite" id="ACAC_0000245701-mRNA-1">
    <property type="protein sequence ID" value="ACAC_0000245701-mRNA-1"/>
    <property type="gene ID" value="ACAC_0000245701"/>
</dbReference>
<dbReference type="AlphaFoldDB" id="A0A0K0CXX2"/>
<reference evidence="12" key="1">
    <citation type="submission" date="2012-09" db="EMBL/GenBank/DDBJ databases">
        <authorList>
            <person name="Martin A.A."/>
        </authorList>
    </citation>
    <scope>NUCLEOTIDE SEQUENCE</scope>
</reference>
<name>A0A0K0CXX2_ANGCA</name>
<sequence>MLPSLYAALSLSIIYRISVNLPDLPYSADLQNIGSHGFLQTSNEIARTVDRLLANLPGHHSAAVFQYRYHKDLGTLVYLDVYSNNESSFVKKRFMEAIKNGWLGPFRISSDGFELHIIRGLLHIRIPNTQRKITFKILVMKIYANSYCSPTEFRCSNGTCISVNLRCDGKQDCEDGSDERIEYGMKTHCRGSIVIYQQNRIVYAPSGAVALLSAIIDEIPKDHQVLWSRNNNVIGEGALTTSSDVRFTVYSVSPEYFLRIENVSIADEGEYTITVSGMGVNATYEVRKPLEIFRVSEECPENERLCRSGHCLAVSQFCNRVVECPDGDDEDNCTSDCSPSEFRCKHTNSCVPSVVRCDGWNDCHDSSDEQVSYCFSCFSQHPC</sequence>
<dbReference type="PRINTS" id="PR00261">
    <property type="entry name" value="LDLRECEPTOR"/>
</dbReference>
<dbReference type="Pfam" id="PF07679">
    <property type="entry name" value="I-set"/>
    <property type="match status" value="1"/>
</dbReference>
<organism evidence="12 13">
    <name type="scientific">Angiostrongylus cantonensis</name>
    <name type="common">Rat lungworm</name>
    <dbReference type="NCBI Taxonomy" id="6313"/>
    <lineage>
        <taxon>Eukaryota</taxon>
        <taxon>Metazoa</taxon>
        <taxon>Ecdysozoa</taxon>
        <taxon>Nematoda</taxon>
        <taxon>Chromadorea</taxon>
        <taxon>Rhabditida</taxon>
        <taxon>Rhabditina</taxon>
        <taxon>Rhabditomorpha</taxon>
        <taxon>Strongyloidea</taxon>
        <taxon>Metastrongylidae</taxon>
        <taxon>Angiostrongylus</taxon>
    </lineage>
</organism>
<dbReference type="InterPro" id="IPR002172">
    <property type="entry name" value="LDrepeatLR_classA_rpt"/>
</dbReference>
<evidence type="ECO:0000256" key="4">
    <source>
        <dbReference type="ARBA" id="ARBA00022729"/>
    </source>
</evidence>